<dbReference type="SUPFAM" id="SSF54211">
    <property type="entry name" value="Ribosomal protein S5 domain 2-like"/>
    <property type="match status" value="1"/>
</dbReference>
<evidence type="ECO:0000259" key="5">
    <source>
        <dbReference type="Pfam" id="PF08544"/>
    </source>
</evidence>
<dbReference type="InterPro" id="IPR006204">
    <property type="entry name" value="GHMP_kinase_N_dom"/>
</dbReference>
<dbReference type="InterPro" id="IPR014606">
    <property type="entry name" value="Heptose_7-P_kinase"/>
</dbReference>
<dbReference type="FunCoup" id="A0A3M0BT16">
    <property type="interactions" value="435"/>
</dbReference>
<dbReference type="InterPro" id="IPR001174">
    <property type="entry name" value="HddA/FKP"/>
</dbReference>
<dbReference type="EMBL" id="REFR01000017">
    <property type="protein sequence ID" value="RMB00661.1"/>
    <property type="molecule type" value="Genomic_DNA"/>
</dbReference>
<dbReference type="InParanoid" id="A0A3M0BT16"/>
<keyword evidence="7" id="KW-1185">Reference proteome</keyword>
<dbReference type="OrthoDB" id="9812992at2"/>
<dbReference type="Gene3D" id="3.30.230.120">
    <property type="match status" value="1"/>
</dbReference>
<dbReference type="InterPro" id="IPR020568">
    <property type="entry name" value="Ribosomal_Su5_D2-typ_SF"/>
</dbReference>
<evidence type="ECO:0000313" key="6">
    <source>
        <dbReference type="EMBL" id="RMB00661.1"/>
    </source>
</evidence>
<dbReference type="GO" id="GO:0005524">
    <property type="term" value="F:ATP binding"/>
    <property type="evidence" value="ECO:0007669"/>
    <property type="project" value="UniProtKB-KW"/>
</dbReference>
<dbReference type="PANTHER" id="PTHR10457:SF9">
    <property type="entry name" value="D-GLYCERO-ALPHA-D-MANNO-HEPTOSE 7-PHOSPHATE KINASE"/>
    <property type="match status" value="1"/>
</dbReference>
<dbReference type="RefSeq" id="WP_121940473.1">
    <property type="nucleotide sequence ID" value="NZ_REFR01000017.1"/>
</dbReference>
<organism evidence="6 7">
    <name type="scientific">Eilatimonas milleporae</name>
    <dbReference type="NCBI Taxonomy" id="911205"/>
    <lineage>
        <taxon>Bacteria</taxon>
        <taxon>Pseudomonadati</taxon>
        <taxon>Pseudomonadota</taxon>
        <taxon>Alphaproteobacteria</taxon>
        <taxon>Kordiimonadales</taxon>
        <taxon>Kordiimonadaceae</taxon>
        <taxon>Eilatimonas</taxon>
    </lineage>
</organism>
<dbReference type="InterPro" id="IPR036554">
    <property type="entry name" value="GHMP_kinase_C_sf"/>
</dbReference>
<keyword evidence="3" id="KW-0067">ATP-binding</keyword>
<evidence type="ECO:0000259" key="4">
    <source>
        <dbReference type="Pfam" id="PF00288"/>
    </source>
</evidence>
<evidence type="ECO:0000256" key="3">
    <source>
        <dbReference type="ARBA" id="ARBA00022840"/>
    </source>
</evidence>
<dbReference type="Pfam" id="PF08544">
    <property type="entry name" value="GHMP_kinases_C"/>
    <property type="match status" value="1"/>
</dbReference>
<dbReference type="GO" id="GO:0004335">
    <property type="term" value="F:galactokinase activity"/>
    <property type="evidence" value="ECO:0007669"/>
    <property type="project" value="TreeGrafter"/>
</dbReference>
<reference evidence="6 7" key="1">
    <citation type="submission" date="2018-10" db="EMBL/GenBank/DDBJ databases">
        <title>Genomic Encyclopedia of Archaeal and Bacterial Type Strains, Phase II (KMG-II): from individual species to whole genera.</title>
        <authorList>
            <person name="Goeker M."/>
        </authorList>
    </citation>
    <scope>NUCLEOTIDE SEQUENCE [LARGE SCALE GENOMIC DNA]</scope>
    <source>
        <strain evidence="6 7">DSM 25217</strain>
    </source>
</reference>
<keyword evidence="2 6" id="KW-0808">Transferase</keyword>
<keyword evidence="1" id="KW-0547">Nucleotide-binding</keyword>
<protein>
    <submittedName>
        <fullName evidence="6">D-glycero-alpha-D-manno-heptose-7-phosphate kinase</fullName>
    </submittedName>
</protein>
<dbReference type="InterPro" id="IPR013750">
    <property type="entry name" value="GHMP_kinase_C_dom"/>
</dbReference>
<comment type="caution">
    <text evidence="6">The sequence shown here is derived from an EMBL/GenBank/DDBJ whole genome shotgun (WGS) entry which is preliminary data.</text>
</comment>
<keyword evidence="2 6" id="KW-0418">Kinase</keyword>
<accession>A0A3M0BT16</accession>
<dbReference type="Proteomes" id="UP000271227">
    <property type="component" value="Unassembled WGS sequence"/>
</dbReference>
<dbReference type="SUPFAM" id="SSF55060">
    <property type="entry name" value="GHMP Kinase, C-terminal domain"/>
    <property type="match status" value="1"/>
</dbReference>
<dbReference type="PRINTS" id="PR00960">
    <property type="entry name" value="LMBPPROTEIN"/>
</dbReference>
<evidence type="ECO:0000313" key="7">
    <source>
        <dbReference type="Proteomes" id="UP000271227"/>
    </source>
</evidence>
<dbReference type="AlphaFoldDB" id="A0A3M0BT16"/>
<feature type="domain" description="GHMP kinase C-terminal" evidence="5">
    <location>
        <begin position="249"/>
        <end position="326"/>
    </location>
</feature>
<dbReference type="PANTHER" id="PTHR10457">
    <property type="entry name" value="MEVALONATE KINASE/GALACTOKINASE"/>
    <property type="match status" value="1"/>
</dbReference>
<evidence type="ECO:0000256" key="2">
    <source>
        <dbReference type="ARBA" id="ARBA00022777"/>
    </source>
</evidence>
<dbReference type="GO" id="GO:0006012">
    <property type="term" value="P:galactose metabolic process"/>
    <property type="evidence" value="ECO:0007669"/>
    <property type="project" value="TreeGrafter"/>
</dbReference>
<dbReference type="Pfam" id="PF00288">
    <property type="entry name" value="GHMP_kinases_N"/>
    <property type="match status" value="1"/>
</dbReference>
<evidence type="ECO:0000256" key="1">
    <source>
        <dbReference type="ARBA" id="ARBA00022741"/>
    </source>
</evidence>
<gene>
    <name evidence="6" type="ORF">BXY39_3849</name>
</gene>
<sequence length="349" mass="37894">MSLKKIRARAPLRLGLAGGGTDVSPFCDRFGGAILNFTIDRYAYATLEEVATDSIEFTARDLKRSVSFSADTLPPVTGDLKLHRGVYRRIMEDFNGGKSMAVRLVTSVDSPIGSGLGSSSSLVVAMIEAFRGLMNLPLGEYEVAQLAFRVEREDLGLAGGRQDQFAATFGGVNFMEFHEDNRVIVNPLRIRSTALYELEASLLLHFSGVSRESARIIESQSKAAHADHDSQQLKALHDIKNDAYAIKDALMMGDIERMAEVISNSWEAKKKTSSKITSAAINHTIETALNAGALAAKVSGAGGGGFMYFLVDPEMRANVQHALSEHPGYTSLCHLTTVGSEFWSVKREA</sequence>
<feature type="domain" description="GHMP kinase N-terminal" evidence="4">
    <location>
        <begin position="84"/>
        <end position="171"/>
    </location>
</feature>
<proteinExistence type="predicted"/>
<dbReference type="GO" id="GO:0005829">
    <property type="term" value="C:cytosol"/>
    <property type="evidence" value="ECO:0007669"/>
    <property type="project" value="TreeGrafter"/>
</dbReference>
<name>A0A3M0BT16_9PROT</name>
<dbReference type="PIRSF" id="PIRSF036406">
    <property type="entry name" value="Hept_kin"/>
    <property type="match status" value="1"/>
</dbReference>